<evidence type="ECO:0000256" key="1">
    <source>
        <dbReference type="SAM" id="MobiDB-lite"/>
    </source>
</evidence>
<feature type="compositionally biased region" description="Gly residues" evidence="1">
    <location>
        <begin position="596"/>
        <end position="605"/>
    </location>
</feature>
<organism evidence="2 3">
    <name type="scientific">Streptomyces omiyaensis</name>
    <dbReference type="NCBI Taxonomy" id="68247"/>
    <lineage>
        <taxon>Bacteria</taxon>
        <taxon>Bacillati</taxon>
        <taxon>Actinomycetota</taxon>
        <taxon>Actinomycetes</taxon>
        <taxon>Kitasatosporales</taxon>
        <taxon>Streptomycetaceae</taxon>
        <taxon>Streptomyces</taxon>
    </lineage>
</organism>
<keyword evidence="3" id="KW-1185">Reference proteome</keyword>
<protein>
    <submittedName>
        <fullName evidence="2">Uncharacterized protein</fullName>
    </submittedName>
</protein>
<feature type="compositionally biased region" description="Gly residues" evidence="1">
    <location>
        <begin position="428"/>
        <end position="442"/>
    </location>
</feature>
<evidence type="ECO:0000313" key="3">
    <source>
        <dbReference type="Proteomes" id="UP001604282"/>
    </source>
</evidence>
<feature type="region of interest" description="Disordered" evidence="1">
    <location>
        <begin position="342"/>
        <end position="470"/>
    </location>
</feature>
<gene>
    <name evidence="2" type="ORF">ACGFYS_03075</name>
</gene>
<feature type="compositionally biased region" description="Low complexity" evidence="1">
    <location>
        <begin position="494"/>
        <end position="503"/>
    </location>
</feature>
<feature type="compositionally biased region" description="Gly residues" evidence="1">
    <location>
        <begin position="345"/>
        <end position="388"/>
    </location>
</feature>
<comment type="caution">
    <text evidence="2">The sequence shown here is derived from an EMBL/GenBank/DDBJ whole genome shotgun (WGS) entry which is preliminary data.</text>
</comment>
<feature type="region of interest" description="Disordered" evidence="1">
    <location>
        <begin position="486"/>
        <end position="518"/>
    </location>
</feature>
<dbReference type="EMBL" id="JBICZW010000002">
    <property type="protein sequence ID" value="MFG3187900.1"/>
    <property type="molecule type" value="Genomic_DNA"/>
</dbReference>
<reference evidence="2 3" key="1">
    <citation type="submission" date="2024-10" db="EMBL/GenBank/DDBJ databases">
        <title>The Natural Products Discovery Center: Release of the First 8490 Sequenced Strains for Exploring Actinobacteria Biosynthetic Diversity.</title>
        <authorList>
            <person name="Kalkreuter E."/>
            <person name="Kautsar S.A."/>
            <person name="Yang D."/>
            <person name="Bader C.D."/>
            <person name="Teijaro C.N."/>
            <person name="Fluegel L."/>
            <person name="Davis C.M."/>
            <person name="Simpson J.R."/>
            <person name="Lauterbach L."/>
            <person name="Steele A.D."/>
            <person name="Gui C."/>
            <person name="Meng S."/>
            <person name="Li G."/>
            <person name="Viehrig K."/>
            <person name="Ye F."/>
            <person name="Su P."/>
            <person name="Kiefer A.F."/>
            <person name="Nichols A."/>
            <person name="Cepeda A.J."/>
            <person name="Yan W."/>
            <person name="Fan B."/>
            <person name="Jiang Y."/>
            <person name="Adhikari A."/>
            <person name="Zheng C.-J."/>
            <person name="Schuster L."/>
            <person name="Cowan T.M."/>
            <person name="Smanski M.J."/>
            <person name="Chevrette M.G."/>
            <person name="De Carvalho L.P.S."/>
            <person name="Shen B."/>
        </authorList>
    </citation>
    <scope>NUCLEOTIDE SEQUENCE [LARGE SCALE GENOMIC DNA]</scope>
    <source>
        <strain evidence="2 3">NPDC048229</strain>
    </source>
</reference>
<name>A0ABW7BK59_9ACTN</name>
<feature type="compositionally biased region" description="Gly residues" evidence="1">
    <location>
        <begin position="677"/>
        <end position="696"/>
    </location>
</feature>
<feature type="compositionally biased region" description="Gly residues" evidence="1">
    <location>
        <begin position="624"/>
        <end position="633"/>
    </location>
</feature>
<proteinExistence type="predicted"/>
<dbReference type="Proteomes" id="UP001604282">
    <property type="component" value="Unassembled WGS sequence"/>
</dbReference>
<dbReference type="RefSeq" id="WP_189849429.1">
    <property type="nucleotide sequence ID" value="NZ_BMVV01000007.1"/>
</dbReference>
<sequence length="751" mass="76262">MAVKKWTWEEGLKVFMDTTGALTTREAVAGPGSTDWSDFGTFRIEKNVAFSKDYSKIFDFYWTFDTSYGGQSARFVVGFSVNWKGYFDDVKSPYNLFLNEPYKALLPLVNGTSSAKTDIVNSFSFGNAKDQLDGVVAWLDEWLPLIKGWGNDMESGGSEWRGSAAGAFKKFVDVIHMEMNKVKLDIKTPQDISKLLGESKTQLETSSWGMYRAFEAWRAKKVPPDSGTGYSAMNGVALLRAEFNRLMTGSTLTVTWRTTGNPSYGNGYTSTTTPDFGQILDGFKNDVSSPDWVRMVERNAKNEWLKTIADLDAAASTHVLALDNSYLKLAAALEEGVYQPSFTLPGGGGPTGPGGAGGGGGPGTEDLPGGGSGGPGGIGGGGGGGGSGLPDPKGGKGGSGNPGDKKPTGLPDGPGIPPVSVPTTTPGSPGGGSGTGAGGGGKVPLLDKNGKPVMGSDGNPVLVPPGSRIGKDGKVYDANGKPVLGTGGKQIVAPPGGKVGTPPVKDETQTGGLPGSGYDRIRLPEGAKVLPDGTVVDARGKQLLDSNGNPYALPKGATLKDGIVVDANGNPISRMHQLLTNAEHAVDSPPVRKITTGGGGSGGDGKLIPDGYGSRGGGDRFTLDGGGSGGSGDGSRPKGGSSVVTGTGGLGERAARMLGIPPEGPPLTATATPDGRQSGGGTGGGGAGGGGTGSGGAQMPQSPMMPPMSPGAGAGAGGPNQGNDRQRTTWLTEDEETWGTDTGSVSGVIGR</sequence>
<evidence type="ECO:0000313" key="2">
    <source>
        <dbReference type="EMBL" id="MFG3187900.1"/>
    </source>
</evidence>
<feature type="region of interest" description="Disordered" evidence="1">
    <location>
        <begin position="581"/>
        <end position="751"/>
    </location>
</feature>
<accession>A0ABW7BK59</accession>